<protein>
    <submittedName>
        <fullName evidence="2">Uncharacterized protein</fullName>
    </submittedName>
</protein>
<evidence type="ECO:0000256" key="1">
    <source>
        <dbReference type="SAM" id="MobiDB-lite"/>
    </source>
</evidence>
<dbReference type="PANTHER" id="PTHR36478">
    <property type="entry name" value="OS04G0614237 PROTEIN-RELATED"/>
    <property type="match status" value="1"/>
</dbReference>
<reference evidence="3" key="1">
    <citation type="submission" date="2024-06" db="EMBL/GenBank/DDBJ databases">
        <authorList>
            <person name="Ryan C."/>
        </authorList>
    </citation>
    <scope>NUCLEOTIDE SEQUENCE [LARGE SCALE GENOMIC DNA]</scope>
</reference>
<evidence type="ECO:0000313" key="3">
    <source>
        <dbReference type="Proteomes" id="UP001497457"/>
    </source>
</evidence>
<dbReference type="EMBL" id="OZ075115">
    <property type="protein sequence ID" value="CAL5069980.1"/>
    <property type="molecule type" value="Genomic_DNA"/>
</dbReference>
<proteinExistence type="predicted"/>
<dbReference type="PANTHER" id="PTHR36478:SF22">
    <property type="entry name" value="OS04G0616900 PROTEIN"/>
    <property type="match status" value="1"/>
</dbReference>
<dbReference type="Proteomes" id="UP001497457">
    <property type="component" value="Chromosome 5rd"/>
</dbReference>
<name>A0ABC9F7V9_9POAL</name>
<sequence>MELSAAAGSGEHSASAKRSPSRRSVKRSLEYPCVSRFRARRLLAYLRARRFDDAFESVALETRVFFRVDHLQGLARSGRWLDAIKYIARFAPANHTLGQEGQLFVNFVYMQNVLRSIVAGEEYGAFIAAEYKRYLERNPNLPPGNVKLVRILLSVLNSHKLRASVNWDLVRHKAADMLEHLIAQVSEFSDLLRMPNCSTRPRNMLPIGFSSGLRRRVKGVHRLQASDLARFYREKQKRLPSKEDCLETVSFGLSFQATARLADLLAESVEAGMRQVPCDPCPRAYHCSEGVPGPPITQTHLSTMISPAVNSVISSETTAGMKHPMCVETDHDFVPRRYPKRPRRHEQLCSIQERDR</sequence>
<organism evidence="2 3">
    <name type="scientific">Urochloa decumbens</name>
    <dbReference type="NCBI Taxonomy" id="240449"/>
    <lineage>
        <taxon>Eukaryota</taxon>
        <taxon>Viridiplantae</taxon>
        <taxon>Streptophyta</taxon>
        <taxon>Embryophyta</taxon>
        <taxon>Tracheophyta</taxon>
        <taxon>Spermatophyta</taxon>
        <taxon>Magnoliopsida</taxon>
        <taxon>Liliopsida</taxon>
        <taxon>Poales</taxon>
        <taxon>Poaceae</taxon>
        <taxon>PACMAD clade</taxon>
        <taxon>Panicoideae</taxon>
        <taxon>Panicodae</taxon>
        <taxon>Paniceae</taxon>
        <taxon>Melinidinae</taxon>
        <taxon>Urochloa</taxon>
    </lineage>
</organism>
<gene>
    <name evidence="2" type="ORF">URODEC1_LOCUS102540</name>
</gene>
<feature type="region of interest" description="Disordered" evidence="1">
    <location>
        <begin position="1"/>
        <end position="23"/>
    </location>
</feature>
<evidence type="ECO:0000313" key="2">
    <source>
        <dbReference type="EMBL" id="CAL5069980.1"/>
    </source>
</evidence>
<accession>A0ABC9F7V9</accession>
<reference evidence="2 3" key="2">
    <citation type="submission" date="2024-10" db="EMBL/GenBank/DDBJ databases">
        <authorList>
            <person name="Ryan C."/>
        </authorList>
    </citation>
    <scope>NUCLEOTIDE SEQUENCE [LARGE SCALE GENOMIC DNA]</scope>
</reference>
<feature type="compositionally biased region" description="Low complexity" evidence="1">
    <location>
        <begin position="1"/>
        <end position="18"/>
    </location>
</feature>
<dbReference type="AlphaFoldDB" id="A0ABC9F7V9"/>
<keyword evidence="3" id="KW-1185">Reference proteome</keyword>